<dbReference type="PROSITE" id="PS00889">
    <property type="entry name" value="CNMP_BINDING_2"/>
    <property type="match status" value="1"/>
</dbReference>
<evidence type="ECO:0000256" key="2">
    <source>
        <dbReference type="ARBA" id="ARBA00022448"/>
    </source>
</evidence>
<dbReference type="CDD" id="cd00038">
    <property type="entry name" value="CAP_ED"/>
    <property type="match status" value="1"/>
</dbReference>
<dbReference type="InterPro" id="IPR050866">
    <property type="entry name" value="CNG_cation_channel"/>
</dbReference>
<evidence type="ECO:0000256" key="8">
    <source>
        <dbReference type="ARBA" id="ARBA00023303"/>
    </source>
</evidence>
<feature type="domain" description="Cyclic nucleotide-binding" evidence="9">
    <location>
        <begin position="15"/>
        <end position="134"/>
    </location>
</feature>
<protein>
    <submittedName>
        <fullName evidence="10">Crp/Fnr family transcriptional regulator</fullName>
    </submittedName>
</protein>
<proteinExistence type="predicted"/>
<dbReference type="RefSeq" id="WP_201075600.1">
    <property type="nucleotide sequence ID" value="NZ_CP067420.1"/>
</dbReference>
<dbReference type="InterPro" id="IPR018490">
    <property type="entry name" value="cNMP-bd_dom_sf"/>
</dbReference>
<keyword evidence="5" id="KW-0406">Ion transport</keyword>
<dbReference type="SMART" id="SM00100">
    <property type="entry name" value="cNMP"/>
    <property type="match status" value="1"/>
</dbReference>
<keyword evidence="4" id="KW-1133">Transmembrane helix</keyword>
<evidence type="ECO:0000256" key="7">
    <source>
        <dbReference type="ARBA" id="ARBA00023286"/>
    </source>
</evidence>
<dbReference type="Proteomes" id="UP000595197">
    <property type="component" value="Chromosome"/>
</dbReference>
<dbReference type="PROSITE" id="PS50042">
    <property type="entry name" value="CNMP_BINDING_3"/>
    <property type="match status" value="1"/>
</dbReference>
<sequence length="154" mass="16996">MSLAEEVELLRRIPMFANVETSKLKLLAFTSERVAFHAGDMLFTQNEMGSSAFIIVDGEADVRVDTPNGPLTVAKVGRNDFIGEIAILCDVPRTASVVAVTDMTTLCISKDLFFRMVTEFPQMAVEIMRVLAQRLENTTRQLREAVAHGGPPHT</sequence>
<dbReference type="Pfam" id="PF00027">
    <property type="entry name" value="cNMP_binding"/>
    <property type="match status" value="1"/>
</dbReference>
<dbReference type="InterPro" id="IPR018488">
    <property type="entry name" value="cNMP-bd_CS"/>
</dbReference>
<dbReference type="Gene3D" id="2.60.120.10">
    <property type="entry name" value="Jelly Rolls"/>
    <property type="match status" value="1"/>
</dbReference>
<evidence type="ECO:0000256" key="1">
    <source>
        <dbReference type="ARBA" id="ARBA00004141"/>
    </source>
</evidence>
<evidence type="ECO:0000256" key="5">
    <source>
        <dbReference type="ARBA" id="ARBA00023065"/>
    </source>
</evidence>
<name>A0ABX7BAB8_9PROT</name>
<evidence type="ECO:0000259" key="9">
    <source>
        <dbReference type="PROSITE" id="PS50042"/>
    </source>
</evidence>
<dbReference type="SUPFAM" id="SSF51206">
    <property type="entry name" value="cAMP-binding domain-like"/>
    <property type="match status" value="1"/>
</dbReference>
<dbReference type="EMBL" id="CP067420">
    <property type="protein sequence ID" value="QQP89402.1"/>
    <property type="molecule type" value="Genomic_DNA"/>
</dbReference>
<dbReference type="PANTHER" id="PTHR45638">
    <property type="entry name" value="CYCLIC NUCLEOTIDE-GATED CATION CHANNEL SUBUNIT A"/>
    <property type="match status" value="1"/>
</dbReference>
<comment type="subcellular location">
    <subcellularLocation>
        <location evidence="1">Membrane</location>
        <topology evidence="1">Multi-pass membrane protein</topology>
    </subcellularLocation>
</comment>
<dbReference type="InterPro" id="IPR000595">
    <property type="entry name" value="cNMP-bd_dom"/>
</dbReference>
<keyword evidence="6" id="KW-0472">Membrane</keyword>
<keyword evidence="2" id="KW-0813">Transport</keyword>
<organism evidence="10 11">
    <name type="scientific">Skermanella cutis</name>
    <dbReference type="NCBI Taxonomy" id="2775420"/>
    <lineage>
        <taxon>Bacteria</taxon>
        <taxon>Pseudomonadati</taxon>
        <taxon>Pseudomonadota</taxon>
        <taxon>Alphaproteobacteria</taxon>
        <taxon>Rhodospirillales</taxon>
        <taxon>Azospirillaceae</taxon>
        <taxon>Skermanella</taxon>
    </lineage>
</organism>
<evidence type="ECO:0000256" key="4">
    <source>
        <dbReference type="ARBA" id="ARBA00022989"/>
    </source>
</evidence>
<evidence type="ECO:0000256" key="3">
    <source>
        <dbReference type="ARBA" id="ARBA00022692"/>
    </source>
</evidence>
<evidence type="ECO:0000256" key="6">
    <source>
        <dbReference type="ARBA" id="ARBA00023136"/>
    </source>
</evidence>
<keyword evidence="7" id="KW-1071">Ligand-gated ion channel</keyword>
<dbReference type="PANTHER" id="PTHR45638:SF11">
    <property type="entry name" value="CYCLIC NUCLEOTIDE-GATED CATION CHANNEL SUBUNIT A"/>
    <property type="match status" value="1"/>
</dbReference>
<evidence type="ECO:0000313" key="10">
    <source>
        <dbReference type="EMBL" id="QQP89402.1"/>
    </source>
</evidence>
<reference evidence="10" key="1">
    <citation type="submission" date="2021-02" db="EMBL/GenBank/DDBJ databases">
        <title>Skermanella TT6 skin isolate.</title>
        <authorList>
            <person name="Lee K."/>
            <person name="Ganzorig M."/>
        </authorList>
    </citation>
    <scope>NUCLEOTIDE SEQUENCE</scope>
    <source>
        <strain evidence="10">TT6</strain>
    </source>
</reference>
<dbReference type="PRINTS" id="PR00103">
    <property type="entry name" value="CAMPKINASE"/>
</dbReference>
<gene>
    <name evidence="10" type="ORF">IGS68_26060</name>
</gene>
<dbReference type="InterPro" id="IPR014710">
    <property type="entry name" value="RmlC-like_jellyroll"/>
</dbReference>
<accession>A0ABX7BAB8</accession>
<keyword evidence="8" id="KW-0407">Ion channel</keyword>
<keyword evidence="11" id="KW-1185">Reference proteome</keyword>
<keyword evidence="3" id="KW-0812">Transmembrane</keyword>
<evidence type="ECO:0000313" key="11">
    <source>
        <dbReference type="Proteomes" id="UP000595197"/>
    </source>
</evidence>